<dbReference type="InterPro" id="IPR017665">
    <property type="entry name" value="Guanylate_kinase"/>
</dbReference>
<feature type="domain" description="Guanylate kinase-like" evidence="15">
    <location>
        <begin position="5"/>
        <end position="183"/>
    </location>
</feature>
<dbReference type="PANTHER" id="PTHR23117">
    <property type="entry name" value="GUANYLATE KINASE-RELATED"/>
    <property type="match status" value="1"/>
</dbReference>
<comment type="function">
    <text evidence="1 13">Essential for recycling GMP and indirectly, cGMP.</text>
</comment>
<feature type="binding site" evidence="13">
    <location>
        <begin position="12"/>
        <end position="19"/>
    </location>
    <ligand>
        <name>ATP</name>
        <dbReference type="ChEBI" id="CHEBI:30616"/>
    </ligand>
</feature>
<dbReference type="InterPro" id="IPR008144">
    <property type="entry name" value="Guanylate_kin-like_dom"/>
</dbReference>
<dbReference type="Gene3D" id="3.40.50.300">
    <property type="entry name" value="P-loop containing nucleotide triphosphate hydrolases"/>
    <property type="match status" value="1"/>
</dbReference>
<dbReference type="Gene3D" id="3.30.63.10">
    <property type="entry name" value="Guanylate Kinase phosphate binding domain"/>
    <property type="match status" value="1"/>
</dbReference>
<keyword evidence="14" id="KW-0175">Coiled coil</keyword>
<evidence type="ECO:0000256" key="4">
    <source>
        <dbReference type="ARBA" id="ARBA00012961"/>
    </source>
</evidence>
<comment type="subcellular location">
    <subcellularLocation>
        <location evidence="2 13">Cytoplasm</location>
    </subcellularLocation>
</comment>
<keyword evidence="8 13" id="KW-0547">Nucleotide-binding</keyword>
<dbReference type="Proteomes" id="UP000243406">
    <property type="component" value="Unassembled WGS sequence"/>
</dbReference>
<evidence type="ECO:0000256" key="14">
    <source>
        <dbReference type="SAM" id="Coils"/>
    </source>
</evidence>
<evidence type="ECO:0000256" key="13">
    <source>
        <dbReference type="HAMAP-Rule" id="MF_00328"/>
    </source>
</evidence>
<dbReference type="SMART" id="SM00072">
    <property type="entry name" value="GuKc"/>
    <property type="match status" value="1"/>
</dbReference>
<evidence type="ECO:0000256" key="8">
    <source>
        <dbReference type="ARBA" id="ARBA00022741"/>
    </source>
</evidence>
<evidence type="ECO:0000256" key="3">
    <source>
        <dbReference type="ARBA" id="ARBA00005790"/>
    </source>
</evidence>
<evidence type="ECO:0000256" key="2">
    <source>
        <dbReference type="ARBA" id="ARBA00004496"/>
    </source>
</evidence>
<dbReference type="InterPro" id="IPR027417">
    <property type="entry name" value="P-loop_NTPase"/>
</dbReference>
<name>A0A1T4ZZN0_9FIRM</name>
<keyword evidence="9 13" id="KW-0418">Kinase</keyword>
<evidence type="ECO:0000313" key="17">
    <source>
        <dbReference type="Proteomes" id="UP000243406"/>
    </source>
</evidence>
<keyword evidence="17" id="KW-1185">Reference proteome</keyword>
<dbReference type="SUPFAM" id="SSF52540">
    <property type="entry name" value="P-loop containing nucleoside triphosphate hydrolases"/>
    <property type="match status" value="1"/>
</dbReference>
<keyword evidence="7 13" id="KW-0808">Transferase</keyword>
<keyword evidence="10 13" id="KW-0067">ATP-binding</keyword>
<evidence type="ECO:0000256" key="11">
    <source>
        <dbReference type="ARBA" id="ARBA00030128"/>
    </source>
</evidence>
<reference evidence="17" key="1">
    <citation type="submission" date="2017-02" db="EMBL/GenBank/DDBJ databases">
        <authorList>
            <person name="Varghese N."/>
            <person name="Submissions S."/>
        </authorList>
    </citation>
    <scope>NUCLEOTIDE SEQUENCE [LARGE SCALE GENOMIC DNA]</scope>
    <source>
        <strain evidence="17">ATCC 35199</strain>
    </source>
</reference>
<proteinExistence type="inferred from homology"/>
<dbReference type="GO" id="GO:0005829">
    <property type="term" value="C:cytosol"/>
    <property type="evidence" value="ECO:0007669"/>
    <property type="project" value="TreeGrafter"/>
</dbReference>
<sequence length="204" mass="23382">MKKKGLLVVVSGPSGAGKGTICKNFMELNKEMLLSISSTTRNPRENEIDGVNYNFISKQDFEDLIGTDSLLEYVHVFGNYYGTPKKWVLECIEKGKDVLLEIEIVGAMKVKEKYPDAILVFVLPPSLKELKNRIVTRGTETIEQIENRMARAMQEIKTIEKYDYFIFNDNLTRAVDDLEAIISAEKNKVNRYSQEIVKIYEEEL</sequence>
<dbReference type="EC" id="2.7.4.8" evidence="4 13"/>
<evidence type="ECO:0000256" key="7">
    <source>
        <dbReference type="ARBA" id="ARBA00022679"/>
    </source>
</evidence>
<dbReference type="InterPro" id="IPR008145">
    <property type="entry name" value="GK/Ca_channel_bsu"/>
</dbReference>
<comment type="similarity">
    <text evidence="3 13">Belongs to the guanylate kinase family.</text>
</comment>
<evidence type="ECO:0000256" key="6">
    <source>
        <dbReference type="ARBA" id="ARBA00022490"/>
    </source>
</evidence>
<dbReference type="GO" id="GO:0004385">
    <property type="term" value="F:GMP kinase activity"/>
    <property type="evidence" value="ECO:0007669"/>
    <property type="project" value="UniProtKB-UniRule"/>
</dbReference>
<dbReference type="PANTHER" id="PTHR23117:SF13">
    <property type="entry name" value="GUANYLATE KINASE"/>
    <property type="match status" value="1"/>
</dbReference>
<dbReference type="InterPro" id="IPR020590">
    <property type="entry name" value="Guanylate_kinase_CS"/>
</dbReference>
<evidence type="ECO:0000259" key="15">
    <source>
        <dbReference type="PROSITE" id="PS50052"/>
    </source>
</evidence>
<feature type="coiled-coil region" evidence="14">
    <location>
        <begin position="135"/>
        <end position="195"/>
    </location>
</feature>
<dbReference type="NCBIfam" id="TIGR03263">
    <property type="entry name" value="guanyl_kin"/>
    <property type="match status" value="1"/>
</dbReference>
<dbReference type="EMBL" id="FUYN01000001">
    <property type="protein sequence ID" value="SKB28178.1"/>
    <property type="molecule type" value="Genomic_DNA"/>
</dbReference>
<dbReference type="CDD" id="cd00071">
    <property type="entry name" value="GMPK"/>
    <property type="match status" value="1"/>
</dbReference>
<dbReference type="RefSeq" id="WP_079588551.1">
    <property type="nucleotide sequence ID" value="NZ_FUYN01000001.1"/>
</dbReference>
<accession>A0A1T4ZZN0</accession>
<comment type="catalytic activity">
    <reaction evidence="12 13">
        <text>GMP + ATP = GDP + ADP</text>
        <dbReference type="Rhea" id="RHEA:20780"/>
        <dbReference type="ChEBI" id="CHEBI:30616"/>
        <dbReference type="ChEBI" id="CHEBI:58115"/>
        <dbReference type="ChEBI" id="CHEBI:58189"/>
        <dbReference type="ChEBI" id="CHEBI:456216"/>
        <dbReference type="EC" id="2.7.4.8"/>
    </reaction>
</comment>
<organism evidence="16 17">
    <name type="scientific">Acetoanaerobium noterae</name>
    <dbReference type="NCBI Taxonomy" id="745369"/>
    <lineage>
        <taxon>Bacteria</taxon>
        <taxon>Bacillati</taxon>
        <taxon>Bacillota</taxon>
        <taxon>Clostridia</taxon>
        <taxon>Peptostreptococcales</taxon>
        <taxon>Filifactoraceae</taxon>
        <taxon>Acetoanaerobium</taxon>
    </lineage>
</organism>
<keyword evidence="6 13" id="KW-0963">Cytoplasm</keyword>
<evidence type="ECO:0000256" key="10">
    <source>
        <dbReference type="ARBA" id="ARBA00022840"/>
    </source>
</evidence>
<dbReference type="GO" id="GO:0005524">
    <property type="term" value="F:ATP binding"/>
    <property type="evidence" value="ECO:0007669"/>
    <property type="project" value="UniProtKB-UniRule"/>
</dbReference>
<dbReference type="AlphaFoldDB" id="A0A1T4ZZN0"/>
<dbReference type="FunFam" id="3.30.63.10:FF:000002">
    <property type="entry name" value="Guanylate kinase 1"/>
    <property type="match status" value="1"/>
</dbReference>
<dbReference type="OrthoDB" id="9808150at2"/>
<evidence type="ECO:0000256" key="9">
    <source>
        <dbReference type="ARBA" id="ARBA00022777"/>
    </source>
</evidence>
<evidence type="ECO:0000313" key="16">
    <source>
        <dbReference type="EMBL" id="SKB28178.1"/>
    </source>
</evidence>
<dbReference type="PROSITE" id="PS50052">
    <property type="entry name" value="GUANYLATE_KINASE_2"/>
    <property type="match status" value="1"/>
</dbReference>
<dbReference type="HAMAP" id="MF_00328">
    <property type="entry name" value="Guanylate_kinase"/>
    <property type="match status" value="1"/>
</dbReference>
<evidence type="ECO:0000256" key="5">
    <source>
        <dbReference type="ARBA" id="ARBA00016296"/>
    </source>
</evidence>
<evidence type="ECO:0000256" key="12">
    <source>
        <dbReference type="ARBA" id="ARBA00048594"/>
    </source>
</evidence>
<dbReference type="Pfam" id="PF00625">
    <property type="entry name" value="Guanylate_kin"/>
    <property type="match status" value="1"/>
</dbReference>
<evidence type="ECO:0000256" key="1">
    <source>
        <dbReference type="ARBA" id="ARBA00003531"/>
    </source>
</evidence>
<protein>
    <recommendedName>
        <fullName evidence="5 13">Guanylate kinase</fullName>
        <ecNumber evidence="4 13">2.7.4.8</ecNumber>
    </recommendedName>
    <alternativeName>
        <fullName evidence="11 13">GMP kinase</fullName>
    </alternativeName>
</protein>
<gene>
    <name evidence="13" type="primary">gmk</name>
    <name evidence="16" type="ORF">SAMN02745120_0583</name>
</gene>
<dbReference type="FunFam" id="3.40.50.300:FF:000855">
    <property type="entry name" value="Guanylate kinase"/>
    <property type="match status" value="1"/>
</dbReference>
<dbReference type="PROSITE" id="PS00856">
    <property type="entry name" value="GUANYLATE_KINASE_1"/>
    <property type="match status" value="1"/>
</dbReference>